<name>A0ABD3EIH7_9LAMI</name>
<feature type="repeat" description="PPR" evidence="2">
    <location>
        <begin position="255"/>
        <end position="289"/>
    </location>
</feature>
<evidence type="ECO:0000313" key="4">
    <source>
        <dbReference type="Proteomes" id="UP001632038"/>
    </source>
</evidence>
<evidence type="ECO:0008006" key="5">
    <source>
        <dbReference type="Google" id="ProtNLM"/>
    </source>
</evidence>
<dbReference type="PANTHER" id="PTHR47926">
    <property type="entry name" value="PENTATRICOPEPTIDE REPEAT-CONTAINING PROTEIN"/>
    <property type="match status" value="1"/>
</dbReference>
<evidence type="ECO:0000313" key="3">
    <source>
        <dbReference type="EMBL" id="KAL3654108.1"/>
    </source>
</evidence>
<dbReference type="Pfam" id="PF01535">
    <property type="entry name" value="PPR"/>
    <property type="match status" value="2"/>
</dbReference>
<dbReference type="InterPro" id="IPR002885">
    <property type="entry name" value="PPR_rpt"/>
</dbReference>
<accession>A0ABD3EIH7</accession>
<organism evidence="3 4">
    <name type="scientific">Castilleja foliolosa</name>
    <dbReference type="NCBI Taxonomy" id="1961234"/>
    <lineage>
        <taxon>Eukaryota</taxon>
        <taxon>Viridiplantae</taxon>
        <taxon>Streptophyta</taxon>
        <taxon>Embryophyta</taxon>
        <taxon>Tracheophyta</taxon>
        <taxon>Spermatophyta</taxon>
        <taxon>Magnoliopsida</taxon>
        <taxon>eudicotyledons</taxon>
        <taxon>Gunneridae</taxon>
        <taxon>Pentapetalae</taxon>
        <taxon>asterids</taxon>
        <taxon>lamiids</taxon>
        <taxon>Lamiales</taxon>
        <taxon>Orobanchaceae</taxon>
        <taxon>Pedicularideae</taxon>
        <taxon>Castillejinae</taxon>
        <taxon>Castilleja</taxon>
    </lineage>
</organism>
<protein>
    <recommendedName>
        <fullName evidence="5">Pentatricopeptide repeat-containing protein</fullName>
    </recommendedName>
</protein>
<dbReference type="InterPro" id="IPR011990">
    <property type="entry name" value="TPR-like_helical_dom_sf"/>
</dbReference>
<dbReference type="InterPro" id="IPR046960">
    <property type="entry name" value="PPR_At4g14850-like_plant"/>
</dbReference>
<dbReference type="Proteomes" id="UP001632038">
    <property type="component" value="Unassembled WGS sequence"/>
</dbReference>
<dbReference type="AlphaFoldDB" id="A0ABD3EIH7"/>
<gene>
    <name evidence="3" type="ORF">CASFOL_003789</name>
</gene>
<dbReference type="PROSITE" id="PS51375">
    <property type="entry name" value="PPR"/>
    <property type="match status" value="1"/>
</dbReference>
<evidence type="ECO:0000256" key="2">
    <source>
        <dbReference type="PROSITE-ProRule" id="PRU00708"/>
    </source>
</evidence>
<keyword evidence="4" id="KW-1185">Reference proteome</keyword>
<dbReference type="NCBIfam" id="TIGR00756">
    <property type="entry name" value="PPR"/>
    <property type="match status" value="1"/>
</dbReference>
<dbReference type="Gene3D" id="1.25.40.10">
    <property type="entry name" value="Tetratricopeptide repeat domain"/>
    <property type="match status" value="2"/>
</dbReference>
<dbReference type="PANTHER" id="PTHR47926:SF531">
    <property type="entry name" value="TETRATRICOPEPTIDE REPEAT SUPERFAMILY PROTEIN"/>
    <property type="match status" value="1"/>
</dbReference>
<reference evidence="4" key="1">
    <citation type="journal article" date="2024" name="IScience">
        <title>Strigolactones Initiate the Formation of Haustorium-like Structures in Castilleja.</title>
        <authorList>
            <person name="Buerger M."/>
            <person name="Peterson D."/>
            <person name="Chory J."/>
        </authorList>
    </citation>
    <scope>NUCLEOTIDE SEQUENCE [LARGE SCALE GENOMIC DNA]</scope>
</reference>
<dbReference type="EMBL" id="JAVIJP010000005">
    <property type="protein sequence ID" value="KAL3654108.1"/>
    <property type="molecule type" value="Genomic_DNA"/>
</dbReference>
<comment type="caution">
    <text evidence="3">The sequence shown here is derived from an EMBL/GenBank/DDBJ whole genome shotgun (WGS) entry which is preliminary data.</text>
</comment>
<evidence type="ECO:0000256" key="1">
    <source>
        <dbReference type="ARBA" id="ARBA00022737"/>
    </source>
</evidence>
<keyword evidence="1" id="KW-0677">Repeat</keyword>
<proteinExistence type="predicted"/>
<sequence>MFAMKRVQILSISKRWLSATAITRPPLPPPHPLTFLPPHCNLSPQFTSAGDDKISFSCNDADSPSLKKVGILLYKCKTIKQLKQAHLRMLINCLRDDDNCNYLADKVMLLTSDLISFDYAFNVFMYLSSNPNLSSYNILIKCSIGKSDYIAASAYNRMRYQDNVSPDRFTFGFLFKSFASLVPLVPLVPNYKSYDPKRSDRLKSGKTMHGHVIKLGFVSDTFVMNSLLEFYFRFVINRNQLRAVRKVFEQMPERDIDSWNAMISGFIKKKLFFEALSVFDDMLLLGTDHRCKPDETTLSNIIFACKKMNLTEQGKWVDAYIKENKLVLSLPLGNALIDMFVSYYDIYNAKVVFKSMSKKCTITWRRMLQGLVYNKFYKEALLLFDTMMCCCSEEEGGLKPDDDIFQSVLSTFHNDTCLVGDGKRLFRAVHKMVHGFGVKPKERHYSFMINILAEAGWVEAAMMLAESLPWKPGPYLMELGYVWGRVLYACQIHGNENLLVSWVRKIDSVNSKEVSPYCHSFKKLTFDAYLRALSVKRYGDVKYAKLMMESLITKLSGQYDVDWLNEYLKNQIDTNWVSIKRPYFSEKRIVESAHAQETHTPLEDDDDVYKVVESLERQLLDLP</sequence>